<dbReference type="PANTHER" id="PTHR36582:SF2">
    <property type="entry name" value="ANTITOXIN PARD"/>
    <property type="match status" value="1"/>
</dbReference>
<comment type="similarity">
    <text evidence="1">Belongs to the ParD antitoxin family.</text>
</comment>
<dbReference type="NCBIfam" id="TIGR02606">
    <property type="entry name" value="antidote_CC2985"/>
    <property type="match status" value="1"/>
</dbReference>
<dbReference type="Proteomes" id="UP001060070">
    <property type="component" value="Chromosome"/>
</dbReference>
<accession>A0AB38TGI8</accession>
<proteinExistence type="inferred from homology"/>
<dbReference type="InterPro" id="IPR010985">
    <property type="entry name" value="Ribbon_hlx_hlx"/>
</dbReference>
<evidence type="ECO:0000313" key="3">
    <source>
        <dbReference type="EMBL" id="UTU53693.1"/>
    </source>
</evidence>
<sequence>MAESAPDSESLPAGGCQCQITLLNDHYESFIRKQLESGRYNNASEVVRAGLRMLEDFEAEREKWLREEIPGRLAELRQDPMKGIPADTVFSRLEARHRSKQAEAK</sequence>
<evidence type="ECO:0000256" key="2">
    <source>
        <dbReference type="ARBA" id="ARBA00022649"/>
    </source>
</evidence>
<protein>
    <submittedName>
        <fullName evidence="3">Type II toxin-antitoxin system ParD family antitoxin</fullName>
    </submittedName>
</protein>
<gene>
    <name evidence="3" type="ORF">LRP29_09990</name>
</gene>
<organism evidence="3 4">
    <name type="scientific">Mesorhizobium ciceri</name>
    <dbReference type="NCBI Taxonomy" id="39645"/>
    <lineage>
        <taxon>Bacteria</taxon>
        <taxon>Pseudomonadati</taxon>
        <taxon>Pseudomonadota</taxon>
        <taxon>Alphaproteobacteria</taxon>
        <taxon>Hyphomicrobiales</taxon>
        <taxon>Phyllobacteriaceae</taxon>
        <taxon>Mesorhizobium</taxon>
    </lineage>
</organism>
<dbReference type="PANTHER" id="PTHR36582">
    <property type="entry name" value="ANTITOXIN PARD"/>
    <property type="match status" value="1"/>
</dbReference>
<reference evidence="3 4" key="1">
    <citation type="journal article" date="2022" name="Microbiol. Resour. Announc.">
        <title>Complete Genome Sequence of Mesorhizobium ciceri Strain R30, a Rhizobium Used as a Commercial Inoculant for Chickpea in Argentina.</title>
        <authorList>
            <person name="Foresto E."/>
            <person name="Revale S."/>
            <person name="Primo E."/>
            <person name="Nievas F."/>
            <person name="Carezzano E."/>
            <person name="Puente M."/>
            <person name="Alzari P."/>
            <person name="Mart M."/>
            <person name="Ben-Assaya M."/>
            <person name="Mornico D."/>
            <person name="Santoro M."/>
            <person name="Mart F."/>
            <person name="Giordano W."/>
            <person name="Bogino P."/>
        </authorList>
    </citation>
    <scope>NUCLEOTIDE SEQUENCE [LARGE SCALE GENOMIC DNA]</scope>
    <source>
        <strain evidence="3 4">R30</strain>
    </source>
</reference>
<dbReference type="AlphaFoldDB" id="A0AB38TGI8"/>
<evidence type="ECO:0000256" key="1">
    <source>
        <dbReference type="ARBA" id="ARBA00008580"/>
    </source>
</evidence>
<name>A0AB38TGI8_9HYPH</name>
<evidence type="ECO:0000313" key="4">
    <source>
        <dbReference type="Proteomes" id="UP001060070"/>
    </source>
</evidence>
<dbReference type="EMBL" id="CP088147">
    <property type="protein sequence ID" value="UTU53693.1"/>
    <property type="molecule type" value="Genomic_DNA"/>
</dbReference>
<dbReference type="Pfam" id="PF03693">
    <property type="entry name" value="ParD_antitoxin"/>
    <property type="match status" value="1"/>
</dbReference>
<dbReference type="InterPro" id="IPR022789">
    <property type="entry name" value="ParD"/>
</dbReference>
<keyword evidence="2" id="KW-1277">Toxin-antitoxin system</keyword>
<dbReference type="Gene3D" id="6.10.10.120">
    <property type="entry name" value="Antitoxin ParD1-like"/>
    <property type="match status" value="1"/>
</dbReference>
<keyword evidence="4" id="KW-1185">Reference proteome</keyword>
<dbReference type="GO" id="GO:0006355">
    <property type="term" value="P:regulation of DNA-templated transcription"/>
    <property type="evidence" value="ECO:0007669"/>
    <property type="project" value="InterPro"/>
</dbReference>
<dbReference type="InterPro" id="IPR038296">
    <property type="entry name" value="ParD_sf"/>
</dbReference>
<dbReference type="SUPFAM" id="SSF47598">
    <property type="entry name" value="Ribbon-helix-helix"/>
    <property type="match status" value="1"/>
</dbReference>